<name>A0A9D2JGD0_9FIRM</name>
<evidence type="ECO:0000259" key="1">
    <source>
        <dbReference type="Pfam" id="PF24963"/>
    </source>
</evidence>
<dbReference type="Proteomes" id="UP000824031">
    <property type="component" value="Unassembled WGS sequence"/>
</dbReference>
<evidence type="ECO:0000313" key="3">
    <source>
        <dbReference type="Proteomes" id="UP000824031"/>
    </source>
</evidence>
<dbReference type="AlphaFoldDB" id="A0A9D2JGD0"/>
<dbReference type="EMBL" id="DXBO01000133">
    <property type="protein sequence ID" value="HIZ48861.1"/>
    <property type="molecule type" value="Genomic_DNA"/>
</dbReference>
<organism evidence="2 3">
    <name type="scientific">Candidatus Gemmiger excrementavium</name>
    <dbReference type="NCBI Taxonomy" id="2838608"/>
    <lineage>
        <taxon>Bacteria</taxon>
        <taxon>Bacillati</taxon>
        <taxon>Bacillota</taxon>
        <taxon>Clostridia</taxon>
        <taxon>Eubacteriales</taxon>
        <taxon>Gemmiger</taxon>
    </lineage>
</organism>
<comment type="caution">
    <text evidence="2">The sequence shown here is derived from an EMBL/GenBank/DDBJ whole genome shotgun (WGS) entry which is preliminary data.</text>
</comment>
<gene>
    <name evidence="2" type="ORF">H9810_09090</name>
</gene>
<reference evidence="2" key="2">
    <citation type="submission" date="2021-04" db="EMBL/GenBank/DDBJ databases">
        <authorList>
            <person name="Gilroy R."/>
        </authorList>
    </citation>
    <scope>NUCLEOTIDE SEQUENCE</scope>
    <source>
        <strain evidence="2">3436</strain>
    </source>
</reference>
<protein>
    <recommendedName>
        <fullName evidence="1">DUF7768 domain-containing protein</fullName>
    </recommendedName>
</protein>
<feature type="domain" description="DUF7768" evidence="1">
    <location>
        <begin position="14"/>
        <end position="110"/>
    </location>
</feature>
<evidence type="ECO:0000313" key="2">
    <source>
        <dbReference type="EMBL" id="HIZ48861.1"/>
    </source>
</evidence>
<sequence length="137" mass="15440">MIDLMLKKVLSAQVVYICAPLRDCLDSEVIENQRRAKRYATDVMEFYECKTIAPQPYLPEMLDLDDPRQYGLSLRFREELMGLCTVILVCGEALTPEMQQELLLAIGKGLLIVTQPENAALVHAFLLNRGLSPEVGL</sequence>
<accession>A0A9D2JGD0</accession>
<proteinExistence type="predicted"/>
<dbReference type="Pfam" id="PF24963">
    <property type="entry name" value="DUF7768"/>
    <property type="match status" value="1"/>
</dbReference>
<reference evidence="2" key="1">
    <citation type="journal article" date="2021" name="PeerJ">
        <title>Extensive microbial diversity within the chicken gut microbiome revealed by metagenomics and culture.</title>
        <authorList>
            <person name="Gilroy R."/>
            <person name="Ravi A."/>
            <person name="Getino M."/>
            <person name="Pursley I."/>
            <person name="Horton D.L."/>
            <person name="Alikhan N.F."/>
            <person name="Baker D."/>
            <person name="Gharbi K."/>
            <person name="Hall N."/>
            <person name="Watson M."/>
            <person name="Adriaenssens E.M."/>
            <person name="Foster-Nyarko E."/>
            <person name="Jarju S."/>
            <person name="Secka A."/>
            <person name="Antonio M."/>
            <person name="Oren A."/>
            <person name="Chaudhuri R.R."/>
            <person name="La Ragione R."/>
            <person name="Hildebrand F."/>
            <person name="Pallen M.J."/>
        </authorList>
    </citation>
    <scope>NUCLEOTIDE SEQUENCE</scope>
    <source>
        <strain evidence="2">3436</strain>
    </source>
</reference>
<dbReference type="InterPro" id="IPR056670">
    <property type="entry name" value="DUF7768"/>
</dbReference>